<dbReference type="WBParaSite" id="PSAMB.scaffold168size69872.g2905.t1">
    <property type="protein sequence ID" value="PSAMB.scaffold168size69872.g2905.t1"/>
    <property type="gene ID" value="PSAMB.scaffold168size69872.g2905"/>
</dbReference>
<accession>A0A914VBX0</accession>
<proteinExistence type="predicted"/>
<name>A0A914VBX0_9BILA</name>
<dbReference type="AlphaFoldDB" id="A0A914VBX0"/>
<keyword evidence="1" id="KW-1185">Reference proteome</keyword>
<dbReference type="Proteomes" id="UP000887566">
    <property type="component" value="Unplaced"/>
</dbReference>
<evidence type="ECO:0000313" key="2">
    <source>
        <dbReference type="WBParaSite" id="PSAMB.scaffold168size69872.g2905.t1"/>
    </source>
</evidence>
<protein>
    <submittedName>
        <fullName evidence="2">Uncharacterized protein</fullName>
    </submittedName>
</protein>
<reference evidence="2" key="1">
    <citation type="submission" date="2022-11" db="UniProtKB">
        <authorList>
            <consortium name="WormBaseParasite"/>
        </authorList>
    </citation>
    <scope>IDENTIFICATION</scope>
</reference>
<evidence type="ECO:0000313" key="1">
    <source>
        <dbReference type="Proteomes" id="UP000887566"/>
    </source>
</evidence>
<organism evidence="1 2">
    <name type="scientific">Plectus sambesii</name>
    <dbReference type="NCBI Taxonomy" id="2011161"/>
    <lineage>
        <taxon>Eukaryota</taxon>
        <taxon>Metazoa</taxon>
        <taxon>Ecdysozoa</taxon>
        <taxon>Nematoda</taxon>
        <taxon>Chromadorea</taxon>
        <taxon>Plectida</taxon>
        <taxon>Plectina</taxon>
        <taxon>Plectoidea</taxon>
        <taxon>Plectidae</taxon>
        <taxon>Plectus</taxon>
    </lineage>
</organism>
<sequence>MGTFTVNYWVKKYIVKQWWIFPLYGSVYYFGQCWREAGMRKARMMKGQSKMFAHKNIPAGADVWKW</sequence>